<dbReference type="SMART" id="SM00220">
    <property type="entry name" value="S_TKc"/>
    <property type="match status" value="1"/>
</dbReference>
<sequence>MKTSQKIDICGHFQDLKMFGKQRLRRCSSCTGLDAISFPLYSSQDTCKGWKGWSFCRTRKKLESTKSLPKNHIFLGKIETGRLLGSGGFGTVYEGNCLGNRVAVKRMHRMFRKPRAIFESLQSEKLVLQLRHPNIVRTLAIVESESLTDVLIIMEFAGERNLQSLIVDERENLCCKRRVKFARDITRALQVIHERNLVHLDLKPANVVVDLYDTCKLGDFGCCQLVNPGNCEQDSLPPSPTQSPSSKSSLTGTYAYRAPELLKGEDPSTKADMYSLGICLWQMLTREQPYGLESQFVVIFGVVANQMRPSLSHLPVEETHDEATCAYVELMTGLWSADRDRRPSANQTMEELQYIRTLSRDISRVSCVKR</sequence>
<evidence type="ECO:0000256" key="4">
    <source>
        <dbReference type="ARBA" id="ARBA00022741"/>
    </source>
</evidence>
<dbReference type="InterPro" id="IPR017441">
    <property type="entry name" value="Protein_kinase_ATP_BS"/>
</dbReference>
<dbReference type="PANTHER" id="PTHR44329:SF285">
    <property type="entry name" value="V-MOS MOLONEY MURINE SARCOMA VIRAL ONCO HOMOLOG"/>
    <property type="match status" value="1"/>
</dbReference>
<dbReference type="InterPro" id="IPR000719">
    <property type="entry name" value="Prot_kinase_dom"/>
</dbReference>
<dbReference type="PANTHER" id="PTHR44329">
    <property type="entry name" value="SERINE/THREONINE-PROTEIN KINASE TNNI3K-RELATED"/>
    <property type="match status" value="1"/>
</dbReference>
<dbReference type="PROSITE" id="PS00108">
    <property type="entry name" value="PROTEIN_KINASE_ST"/>
    <property type="match status" value="1"/>
</dbReference>
<dbReference type="InterPro" id="IPR008271">
    <property type="entry name" value="Ser/Thr_kinase_AS"/>
</dbReference>
<evidence type="ECO:0000256" key="6">
    <source>
        <dbReference type="ARBA" id="ARBA00022840"/>
    </source>
</evidence>
<proteinExistence type="inferred from homology"/>
<feature type="domain" description="Protein kinase" evidence="11">
    <location>
        <begin position="78"/>
        <end position="355"/>
    </location>
</feature>
<keyword evidence="3" id="KW-0808">Transferase</keyword>
<dbReference type="GeneID" id="116290251"/>
<evidence type="ECO:0000313" key="12">
    <source>
        <dbReference type="Proteomes" id="UP000515163"/>
    </source>
</evidence>
<evidence type="ECO:0000256" key="9">
    <source>
        <dbReference type="PROSITE-ProRule" id="PRU10141"/>
    </source>
</evidence>
<dbReference type="SUPFAM" id="SSF56112">
    <property type="entry name" value="Protein kinase-like (PK-like)"/>
    <property type="match status" value="1"/>
</dbReference>
<protein>
    <recommendedName>
        <fullName evidence="1">non-specific serine/threonine protein kinase</fullName>
        <ecNumber evidence="1">2.7.11.1</ecNumber>
    </recommendedName>
</protein>
<dbReference type="EC" id="2.7.11.1" evidence="1"/>
<dbReference type="GO" id="GO:0005524">
    <property type="term" value="F:ATP binding"/>
    <property type="evidence" value="ECO:0007669"/>
    <property type="project" value="UniProtKB-UniRule"/>
</dbReference>
<evidence type="ECO:0000256" key="7">
    <source>
        <dbReference type="ARBA" id="ARBA00047899"/>
    </source>
</evidence>
<reference evidence="13" key="1">
    <citation type="submission" date="2025-08" db="UniProtKB">
        <authorList>
            <consortium name="RefSeq"/>
        </authorList>
    </citation>
    <scope>IDENTIFICATION</scope>
    <source>
        <tissue evidence="13">Tentacle</tissue>
    </source>
</reference>
<keyword evidence="6 9" id="KW-0067">ATP-binding</keyword>
<keyword evidence="4 9" id="KW-0547">Nucleotide-binding</keyword>
<evidence type="ECO:0000256" key="1">
    <source>
        <dbReference type="ARBA" id="ARBA00012513"/>
    </source>
</evidence>
<dbReference type="Pfam" id="PF00069">
    <property type="entry name" value="Pkinase"/>
    <property type="match status" value="1"/>
</dbReference>
<dbReference type="Gene3D" id="1.10.510.10">
    <property type="entry name" value="Transferase(Phosphotransferase) domain 1"/>
    <property type="match status" value="1"/>
</dbReference>
<dbReference type="GO" id="GO:0004674">
    <property type="term" value="F:protein serine/threonine kinase activity"/>
    <property type="evidence" value="ECO:0007669"/>
    <property type="project" value="UniProtKB-KW"/>
</dbReference>
<evidence type="ECO:0000256" key="8">
    <source>
        <dbReference type="ARBA" id="ARBA00048679"/>
    </source>
</evidence>
<gene>
    <name evidence="13" type="primary">LOC116290251</name>
</gene>
<evidence type="ECO:0000256" key="3">
    <source>
        <dbReference type="ARBA" id="ARBA00022679"/>
    </source>
</evidence>
<keyword evidence="2 10" id="KW-0723">Serine/threonine-protein kinase</keyword>
<evidence type="ECO:0000313" key="13">
    <source>
        <dbReference type="RefSeq" id="XP_031553117.1"/>
    </source>
</evidence>
<dbReference type="KEGG" id="aten:116290251"/>
<dbReference type="AlphaFoldDB" id="A0A6P8HK96"/>
<evidence type="ECO:0000256" key="10">
    <source>
        <dbReference type="RuleBase" id="RU000304"/>
    </source>
</evidence>
<dbReference type="PROSITE" id="PS00107">
    <property type="entry name" value="PROTEIN_KINASE_ATP"/>
    <property type="match status" value="1"/>
</dbReference>
<dbReference type="Proteomes" id="UP000515163">
    <property type="component" value="Unplaced"/>
</dbReference>
<accession>A0A6P8HK96</accession>
<comment type="catalytic activity">
    <reaction evidence="7">
        <text>L-threonyl-[protein] + ATP = O-phospho-L-threonyl-[protein] + ADP + H(+)</text>
        <dbReference type="Rhea" id="RHEA:46608"/>
        <dbReference type="Rhea" id="RHEA-COMP:11060"/>
        <dbReference type="Rhea" id="RHEA-COMP:11605"/>
        <dbReference type="ChEBI" id="CHEBI:15378"/>
        <dbReference type="ChEBI" id="CHEBI:30013"/>
        <dbReference type="ChEBI" id="CHEBI:30616"/>
        <dbReference type="ChEBI" id="CHEBI:61977"/>
        <dbReference type="ChEBI" id="CHEBI:456216"/>
        <dbReference type="EC" id="2.7.11.1"/>
    </reaction>
</comment>
<evidence type="ECO:0000256" key="2">
    <source>
        <dbReference type="ARBA" id="ARBA00022527"/>
    </source>
</evidence>
<feature type="binding site" evidence="9">
    <location>
        <position position="105"/>
    </location>
    <ligand>
        <name>ATP</name>
        <dbReference type="ChEBI" id="CHEBI:30616"/>
    </ligand>
</feature>
<dbReference type="InParanoid" id="A0A6P8HK96"/>
<comment type="catalytic activity">
    <reaction evidence="8">
        <text>L-seryl-[protein] + ATP = O-phospho-L-seryl-[protein] + ADP + H(+)</text>
        <dbReference type="Rhea" id="RHEA:17989"/>
        <dbReference type="Rhea" id="RHEA-COMP:9863"/>
        <dbReference type="Rhea" id="RHEA-COMP:11604"/>
        <dbReference type="ChEBI" id="CHEBI:15378"/>
        <dbReference type="ChEBI" id="CHEBI:29999"/>
        <dbReference type="ChEBI" id="CHEBI:30616"/>
        <dbReference type="ChEBI" id="CHEBI:83421"/>
        <dbReference type="ChEBI" id="CHEBI:456216"/>
        <dbReference type="EC" id="2.7.11.1"/>
    </reaction>
</comment>
<organism evidence="12 13">
    <name type="scientific">Actinia tenebrosa</name>
    <name type="common">Australian red waratah sea anemone</name>
    <dbReference type="NCBI Taxonomy" id="6105"/>
    <lineage>
        <taxon>Eukaryota</taxon>
        <taxon>Metazoa</taxon>
        <taxon>Cnidaria</taxon>
        <taxon>Anthozoa</taxon>
        <taxon>Hexacorallia</taxon>
        <taxon>Actiniaria</taxon>
        <taxon>Actiniidae</taxon>
        <taxon>Actinia</taxon>
    </lineage>
</organism>
<evidence type="ECO:0000259" key="11">
    <source>
        <dbReference type="PROSITE" id="PS50011"/>
    </source>
</evidence>
<keyword evidence="12" id="KW-1185">Reference proteome</keyword>
<keyword evidence="5" id="KW-0418">Kinase</keyword>
<dbReference type="InterPro" id="IPR051681">
    <property type="entry name" value="Ser/Thr_Kinases-Pseudokinases"/>
</dbReference>
<dbReference type="FunCoup" id="A0A6P8HK96">
    <property type="interactions" value="346"/>
</dbReference>
<dbReference type="RefSeq" id="XP_031553117.1">
    <property type="nucleotide sequence ID" value="XM_031697257.1"/>
</dbReference>
<name>A0A6P8HK96_ACTTE</name>
<dbReference type="PROSITE" id="PS50011">
    <property type="entry name" value="PROTEIN_KINASE_DOM"/>
    <property type="match status" value="1"/>
</dbReference>
<comment type="similarity">
    <text evidence="10">Belongs to the protein kinase superfamily.</text>
</comment>
<evidence type="ECO:0000256" key="5">
    <source>
        <dbReference type="ARBA" id="ARBA00022777"/>
    </source>
</evidence>
<dbReference type="InterPro" id="IPR011009">
    <property type="entry name" value="Kinase-like_dom_sf"/>
</dbReference>
<dbReference type="OrthoDB" id="4062651at2759"/>